<accession>A0A5N5WHK1</accession>
<dbReference type="Proteomes" id="UP000326565">
    <property type="component" value="Unassembled WGS sequence"/>
</dbReference>
<keyword evidence="2" id="KW-1185">Reference proteome</keyword>
<sequence length="60" mass="6810">MLHGILKHDIMRHVSPALTLIVLFPVLGCLFILHPVTAGNHLQCFGDNLTRQQYHPVRVQ</sequence>
<dbReference type="AlphaFoldDB" id="A0A5N5WHK1"/>
<evidence type="ECO:0000313" key="2">
    <source>
        <dbReference type="Proteomes" id="UP000326565"/>
    </source>
</evidence>
<dbReference type="OrthoDB" id="27187at2759"/>
<protein>
    <submittedName>
        <fullName evidence="1">Uncharacterized protein</fullName>
    </submittedName>
</protein>
<dbReference type="EMBL" id="ML732430">
    <property type="protein sequence ID" value="KAB8067941.1"/>
    <property type="molecule type" value="Genomic_DNA"/>
</dbReference>
<organism evidence="1 2">
    <name type="scientific">Aspergillus leporis</name>
    <dbReference type="NCBI Taxonomy" id="41062"/>
    <lineage>
        <taxon>Eukaryota</taxon>
        <taxon>Fungi</taxon>
        <taxon>Dikarya</taxon>
        <taxon>Ascomycota</taxon>
        <taxon>Pezizomycotina</taxon>
        <taxon>Eurotiomycetes</taxon>
        <taxon>Eurotiomycetidae</taxon>
        <taxon>Eurotiales</taxon>
        <taxon>Aspergillaceae</taxon>
        <taxon>Aspergillus</taxon>
        <taxon>Aspergillus subgen. Circumdati</taxon>
    </lineage>
</organism>
<reference evidence="1 2" key="1">
    <citation type="submission" date="2019-04" db="EMBL/GenBank/DDBJ databases">
        <title>Friends and foes A comparative genomics study of 23 Aspergillus species from section Flavi.</title>
        <authorList>
            <consortium name="DOE Joint Genome Institute"/>
            <person name="Kjaerbolling I."/>
            <person name="Vesth T."/>
            <person name="Frisvad J.C."/>
            <person name="Nybo J.L."/>
            <person name="Theobald S."/>
            <person name="Kildgaard S."/>
            <person name="Isbrandt T."/>
            <person name="Kuo A."/>
            <person name="Sato A."/>
            <person name="Lyhne E.K."/>
            <person name="Kogle M.E."/>
            <person name="Wiebenga A."/>
            <person name="Kun R.S."/>
            <person name="Lubbers R.J."/>
            <person name="Makela M.R."/>
            <person name="Barry K."/>
            <person name="Chovatia M."/>
            <person name="Clum A."/>
            <person name="Daum C."/>
            <person name="Haridas S."/>
            <person name="He G."/>
            <person name="LaButti K."/>
            <person name="Lipzen A."/>
            <person name="Mondo S."/>
            <person name="Riley R."/>
            <person name="Salamov A."/>
            <person name="Simmons B.A."/>
            <person name="Magnuson J.K."/>
            <person name="Henrissat B."/>
            <person name="Mortensen U.H."/>
            <person name="Larsen T.O."/>
            <person name="Devries R.P."/>
            <person name="Grigoriev I.V."/>
            <person name="Machida M."/>
            <person name="Baker S.E."/>
            <person name="Andersen M.R."/>
        </authorList>
    </citation>
    <scope>NUCLEOTIDE SEQUENCE [LARGE SCALE GENOMIC DNA]</scope>
    <source>
        <strain evidence="1 2">CBS 151.66</strain>
    </source>
</reference>
<proteinExistence type="predicted"/>
<name>A0A5N5WHK1_9EURO</name>
<evidence type="ECO:0000313" key="1">
    <source>
        <dbReference type="EMBL" id="KAB8067941.1"/>
    </source>
</evidence>
<gene>
    <name evidence="1" type="ORF">BDV29DRAFT_185377</name>
</gene>